<proteinExistence type="predicted"/>
<organism evidence="1">
    <name type="scientific">Cucumis melo</name>
    <name type="common">Muskmelon</name>
    <dbReference type="NCBI Taxonomy" id="3656"/>
    <lineage>
        <taxon>Eukaryota</taxon>
        <taxon>Viridiplantae</taxon>
        <taxon>Streptophyta</taxon>
        <taxon>Embryophyta</taxon>
        <taxon>Tracheophyta</taxon>
        <taxon>Spermatophyta</taxon>
        <taxon>Magnoliopsida</taxon>
        <taxon>eudicotyledons</taxon>
        <taxon>Gunneridae</taxon>
        <taxon>Pentapetalae</taxon>
        <taxon>rosids</taxon>
        <taxon>fabids</taxon>
        <taxon>Cucurbitales</taxon>
        <taxon>Cucurbitaceae</taxon>
        <taxon>Benincaseae</taxon>
        <taxon>Cucumis</taxon>
    </lineage>
</organism>
<dbReference type="Gramene" id="MELO3C033553.2.1">
    <property type="protein sequence ID" value="MELO3C033553.2.1"/>
    <property type="gene ID" value="MELO3C033553.2"/>
</dbReference>
<sequence>CERARLRRRGGKNLRKESEAERICGEGPYLFFMGVQLRMEEVHIPFHDSSGVA</sequence>
<reference evidence="1" key="1">
    <citation type="submission" date="2023-03" db="UniProtKB">
        <authorList>
            <consortium name="EnsemblPlants"/>
        </authorList>
    </citation>
    <scope>IDENTIFICATION</scope>
</reference>
<name>A0A9I9EGX2_CUCME</name>
<dbReference type="EnsemblPlants" id="MELO3C033553.2.1">
    <property type="protein sequence ID" value="MELO3C033553.2.1"/>
    <property type="gene ID" value="MELO3C033553.2"/>
</dbReference>
<protein>
    <submittedName>
        <fullName evidence="1">Uncharacterized protein</fullName>
    </submittedName>
</protein>
<accession>A0A9I9EGX2</accession>
<dbReference type="AlphaFoldDB" id="A0A9I9EGX2"/>
<evidence type="ECO:0000313" key="1">
    <source>
        <dbReference type="EnsemblPlants" id="MELO3C033553.2.1"/>
    </source>
</evidence>